<protein>
    <submittedName>
        <fullName evidence="2">Oidioi.mRNA.OKI2018_I69.YSR.g17112.t1.cds</fullName>
    </submittedName>
</protein>
<keyword evidence="3" id="KW-1185">Reference proteome</keyword>
<sequence length="155" mass="17136">MIAVFKAVFATLFTELLPMLMDPERLQRGTLTRVVAKLKQGLLDSVGDNVGAVRISRWLEKARSTQSSLSRHEAVASLRKVFPTSSDIVPNAYKVWGLAEIDKKIAKGISNWNDASQAAAPSSETEPYFPKVTAVGQVSPYQSMSFTEQARSHYF</sequence>
<proteinExistence type="predicted"/>
<organism evidence="2 3">
    <name type="scientific">Oikopleura dioica</name>
    <name type="common">Tunicate</name>
    <dbReference type="NCBI Taxonomy" id="34765"/>
    <lineage>
        <taxon>Eukaryota</taxon>
        <taxon>Metazoa</taxon>
        <taxon>Chordata</taxon>
        <taxon>Tunicata</taxon>
        <taxon>Appendicularia</taxon>
        <taxon>Copelata</taxon>
        <taxon>Oikopleuridae</taxon>
        <taxon>Oikopleura</taxon>
    </lineage>
</organism>
<reference evidence="2 3" key="1">
    <citation type="submission" date="2021-04" db="EMBL/GenBank/DDBJ databases">
        <authorList>
            <person name="Bliznina A."/>
        </authorList>
    </citation>
    <scope>NUCLEOTIDE SEQUENCE [LARGE SCALE GENOMIC DNA]</scope>
</reference>
<keyword evidence="1" id="KW-0732">Signal</keyword>
<evidence type="ECO:0000256" key="1">
    <source>
        <dbReference type="SAM" id="SignalP"/>
    </source>
</evidence>
<evidence type="ECO:0000313" key="3">
    <source>
        <dbReference type="Proteomes" id="UP001158576"/>
    </source>
</evidence>
<name>A0ABN7SIP9_OIKDI</name>
<feature type="signal peptide" evidence="1">
    <location>
        <begin position="1"/>
        <end position="18"/>
    </location>
</feature>
<dbReference type="Proteomes" id="UP001158576">
    <property type="component" value="Chromosome YSR"/>
</dbReference>
<dbReference type="EMBL" id="OU015570">
    <property type="protein sequence ID" value="CAG5101462.1"/>
    <property type="molecule type" value="Genomic_DNA"/>
</dbReference>
<feature type="chain" id="PRO_5046415085" evidence="1">
    <location>
        <begin position="19"/>
        <end position="155"/>
    </location>
</feature>
<evidence type="ECO:0000313" key="2">
    <source>
        <dbReference type="EMBL" id="CAG5101462.1"/>
    </source>
</evidence>
<gene>
    <name evidence="2" type="ORF">OKIOD_LOCUS8670</name>
</gene>
<accession>A0ABN7SIP9</accession>